<dbReference type="EMBL" id="UOFK01000088">
    <property type="protein sequence ID" value="VAW76167.1"/>
    <property type="molecule type" value="Genomic_DNA"/>
</dbReference>
<dbReference type="PANTHER" id="PTHR44086">
    <property type="entry name" value="THIOSULFATE SULFURTRANSFERASE RDL2, MITOCHONDRIAL-RELATED"/>
    <property type="match status" value="1"/>
</dbReference>
<evidence type="ECO:0000259" key="1">
    <source>
        <dbReference type="PROSITE" id="PS50206"/>
    </source>
</evidence>
<feature type="domain" description="Rhodanese" evidence="1">
    <location>
        <begin position="54"/>
        <end position="147"/>
    </location>
</feature>
<dbReference type="SMART" id="SM00450">
    <property type="entry name" value="RHOD"/>
    <property type="match status" value="1"/>
</dbReference>
<evidence type="ECO:0000313" key="2">
    <source>
        <dbReference type="EMBL" id="VAW76167.1"/>
    </source>
</evidence>
<proteinExistence type="predicted"/>
<name>A0A3B0YKU6_9ZZZZ</name>
<dbReference type="PANTHER" id="PTHR44086:SF13">
    <property type="entry name" value="THIOSULFATE SULFURTRANSFERASE PSPE"/>
    <property type="match status" value="1"/>
</dbReference>
<protein>
    <recommendedName>
        <fullName evidence="1">Rhodanese domain-containing protein</fullName>
    </recommendedName>
</protein>
<dbReference type="InterPro" id="IPR001763">
    <property type="entry name" value="Rhodanese-like_dom"/>
</dbReference>
<dbReference type="PROSITE" id="PS50206">
    <property type="entry name" value="RHODANESE_3"/>
    <property type="match status" value="1"/>
</dbReference>
<dbReference type="CDD" id="cd00158">
    <property type="entry name" value="RHOD"/>
    <property type="match status" value="1"/>
</dbReference>
<sequence>MVVHTRRVWQSWLAAMFILVCQVKSGAALASAPPESIPGVKTVTAEQLIELAGSKPDLVVIDARMSGDLKNGFIEGSVNLPDIDTNCESLAGIISKKDVPSLFYCNGVKCGRSAKAVKVAHSCGYQNLYWFRGGFEEWSEKGYPYFRQ</sequence>
<reference evidence="2" key="1">
    <citation type="submission" date="2018-06" db="EMBL/GenBank/DDBJ databases">
        <authorList>
            <person name="Zhirakovskaya E."/>
        </authorList>
    </citation>
    <scope>NUCLEOTIDE SEQUENCE</scope>
</reference>
<dbReference type="GO" id="GO:0004792">
    <property type="term" value="F:thiosulfate-cyanide sulfurtransferase activity"/>
    <property type="evidence" value="ECO:0007669"/>
    <property type="project" value="TreeGrafter"/>
</dbReference>
<dbReference type="InterPro" id="IPR036873">
    <property type="entry name" value="Rhodanese-like_dom_sf"/>
</dbReference>
<gene>
    <name evidence="2" type="ORF">MNBD_GAMMA13-39</name>
</gene>
<dbReference type="Pfam" id="PF00581">
    <property type="entry name" value="Rhodanese"/>
    <property type="match status" value="1"/>
</dbReference>
<organism evidence="2">
    <name type="scientific">hydrothermal vent metagenome</name>
    <dbReference type="NCBI Taxonomy" id="652676"/>
    <lineage>
        <taxon>unclassified sequences</taxon>
        <taxon>metagenomes</taxon>
        <taxon>ecological metagenomes</taxon>
    </lineage>
</organism>
<dbReference type="AlphaFoldDB" id="A0A3B0YKU6"/>
<dbReference type="SUPFAM" id="SSF52821">
    <property type="entry name" value="Rhodanese/Cell cycle control phosphatase"/>
    <property type="match status" value="1"/>
</dbReference>
<dbReference type="Gene3D" id="3.40.250.10">
    <property type="entry name" value="Rhodanese-like domain"/>
    <property type="match status" value="1"/>
</dbReference>
<accession>A0A3B0YKU6</accession>